<keyword evidence="3" id="KW-0805">Transcription regulation</keyword>
<dbReference type="Pfam" id="PF00072">
    <property type="entry name" value="Response_reg"/>
    <property type="match status" value="1"/>
</dbReference>
<dbReference type="GO" id="GO:0000976">
    <property type="term" value="F:transcription cis-regulatory region binding"/>
    <property type="evidence" value="ECO:0007669"/>
    <property type="project" value="TreeGrafter"/>
</dbReference>
<evidence type="ECO:0000256" key="4">
    <source>
        <dbReference type="ARBA" id="ARBA00023125"/>
    </source>
</evidence>
<sequence>MMNDKILIVEDEEAISRVLKVYLQKHHFDVAQSFNGDDAIQIFDDFHPALVLLDMNLPGKDGWEILSWIREKSACPIIVLTALGEVNSRLNGFHAGADDYITKPFVAEEVVARVRAVLRRSTNLIQSNETIQYGCLKINLTAHTVTLNGVPLQFNPRDLALLLFLIEHPNQLFTRDQIIEQVWGLDFEGSNRAVDLAIKRIRRVLSNWPRAEGEIKTHRGLGYQLRVYEKK</sequence>
<comment type="caution">
    <text evidence="10">The sequence shown here is derived from an EMBL/GenBank/DDBJ whole genome shotgun (WGS) entry which is preliminary data.</text>
</comment>
<keyword evidence="1 6" id="KW-0597">Phosphoprotein</keyword>
<dbReference type="CDD" id="cd00383">
    <property type="entry name" value="trans_reg_C"/>
    <property type="match status" value="1"/>
</dbReference>
<dbReference type="RefSeq" id="WP_191142415.1">
    <property type="nucleotide sequence ID" value="NZ_JACXAH010000021.1"/>
</dbReference>
<dbReference type="InterPro" id="IPR011006">
    <property type="entry name" value="CheY-like_superfamily"/>
</dbReference>
<dbReference type="AlphaFoldDB" id="A0A926NDA2"/>
<dbReference type="Gene3D" id="6.10.250.690">
    <property type="match status" value="1"/>
</dbReference>
<dbReference type="Gene3D" id="1.10.10.10">
    <property type="entry name" value="Winged helix-like DNA-binding domain superfamily/Winged helix DNA-binding domain"/>
    <property type="match status" value="1"/>
</dbReference>
<dbReference type="GO" id="GO:0005829">
    <property type="term" value="C:cytosol"/>
    <property type="evidence" value="ECO:0007669"/>
    <property type="project" value="TreeGrafter"/>
</dbReference>
<feature type="DNA-binding region" description="OmpR/PhoB-type" evidence="7">
    <location>
        <begin position="128"/>
        <end position="227"/>
    </location>
</feature>
<dbReference type="GO" id="GO:0000156">
    <property type="term" value="F:phosphorelay response regulator activity"/>
    <property type="evidence" value="ECO:0007669"/>
    <property type="project" value="TreeGrafter"/>
</dbReference>
<dbReference type="Gene3D" id="3.40.50.2300">
    <property type="match status" value="1"/>
</dbReference>
<evidence type="ECO:0000313" key="10">
    <source>
        <dbReference type="EMBL" id="MBD1373280.1"/>
    </source>
</evidence>
<dbReference type="GO" id="GO:0032993">
    <property type="term" value="C:protein-DNA complex"/>
    <property type="evidence" value="ECO:0007669"/>
    <property type="project" value="TreeGrafter"/>
</dbReference>
<reference evidence="10" key="1">
    <citation type="submission" date="2020-09" db="EMBL/GenBank/DDBJ databases">
        <title>A novel bacterium of genus Hazenella, isolated from South China Sea.</title>
        <authorList>
            <person name="Huang H."/>
            <person name="Mo K."/>
            <person name="Hu Y."/>
        </authorList>
    </citation>
    <scope>NUCLEOTIDE SEQUENCE</scope>
    <source>
        <strain evidence="10">IB182357</strain>
    </source>
</reference>
<dbReference type="FunFam" id="3.40.50.2300:FF:000001">
    <property type="entry name" value="DNA-binding response regulator PhoB"/>
    <property type="match status" value="1"/>
</dbReference>
<name>A0A926NDA2_9BACL</name>
<evidence type="ECO:0000259" key="8">
    <source>
        <dbReference type="PROSITE" id="PS50110"/>
    </source>
</evidence>
<proteinExistence type="predicted"/>
<evidence type="ECO:0000256" key="2">
    <source>
        <dbReference type="ARBA" id="ARBA00023012"/>
    </source>
</evidence>
<dbReference type="EMBL" id="JACXAH010000021">
    <property type="protein sequence ID" value="MBD1373280.1"/>
    <property type="molecule type" value="Genomic_DNA"/>
</dbReference>
<dbReference type="PANTHER" id="PTHR48111">
    <property type="entry name" value="REGULATOR OF RPOS"/>
    <property type="match status" value="1"/>
</dbReference>
<dbReference type="PANTHER" id="PTHR48111:SF1">
    <property type="entry name" value="TWO-COMPONENT RESPONSE REGULATOR ORR33"/>
    <property type="match status" value="1"/>
</dbReference>
<keyword evidence="4 7" id="KW-0238">DNA-binding</keyword>
<gene>
    <name evidence="10" type="ORF">IC620_13070</name>
</gene>
<dbReference type="PROSITE" id="PS51755">
    <property type="entry name" value="OMPR_PHOB"/>
    <property type="match status" value="1"/>
</dbReference>
<organism evidence="10 11">
    <name type="scientific">Polycladospora coralii</name>
    <dbReference type="NCBI Taxonomy" id="2771432"/>
    <lineage>
        <taxon>Bacteria</taxon>
        <taxon>Bacillati</taxon>
        <taxon>Bacillota</taxon>
        <taxon>Bacilli</taxon>
        <taxon>Bacillales</taxon>
        <taxon>Thermoactinomycetaceae</taxon>
        <taxon>Polycladospora</taxon>
    </lineage>
</organism>
<feature type="domain" description="OmpR/PhoB-type" evidence="9">
    <location>
        <begin position="128"/>
        <end position="227"/>
    </location>
</feature>
<dbReference type="CDD" id="cd17574">
    <property type="entry name" value="REC_OmpR"/>
    <property type="match status" value="1"/>
</dbReference>
<keyword evidence="2" id="KW-0902">Two-component regulatory system</keyword>
<dbReference type="InterPro" id="IPR036388">
    <property type="entry name" value="WH-like_DNA-bd_sf"/>
</dbReference>
<accession>A0A926NDA2</accession>
<dbReference type="Pfam" id="PF00486">
    <property type="entry name" value="Trans_reg_C"/>
    <property type="match status" value="1"/>
</dbReference>
<evidence type="ECO:0000259" key="9">
    <source>
        <dbReference type="PROSITE" id="PS51755"/>
    </source>
</evidence>
<dbReference type="InterPro" id="IPR001789">
    <property type="entry name" value="Sig_transdc_resp-reg_receiver"/>
</dbReference>
<keyword evidence="5" id="KW-0804">Transcription</keyword>
<dbReference type="SUPFAM" id="SSF52172">
    <property type="entry name" value="CheY-like"/>
    <property type="match status" value="1"/>
</dbReference>
<evidence type="ECO:0000313" key="11">
    <source>
        <dbReference type="Proteomes" id="UP000661691"/>
    </source>
</evidence>
<evidence type="ECO:0000256" key="6">
    <source>
        <dbReference type="PROSITE-ProRule" id="PRU00169"/>
    </source>
</evidence>
<keyword evidence="11" id="KW-1185">Reference proteome</keyword>
<evidence type="ECO:0000256" key="7">
    <source>
        <dbReference type="PROSITE-ProRule" id="PRU01091"/>
    </source>
</evidence>
<feature type="modified residue" description="4-aspartylphosphate" evidence="6">
    <location>
        <position position="54"/>
    </location>
</feature>
<dbReference type="PROSITE" id="PS50110">
    <property type="entry name" value="RESPONSE_REGULATORY"/>
    <property type="match status" value="1"/>
</dbReference>
<protein>
    <submittedName>
        <fullName evidence="10">Response regulator transcription factor</fullName>
    </submittedName>
</protein>
<evidence type="ECO:0000256" key="1">
    <source>
        <dbReference type="ARBA" id="ARBA00022553"/>
    </source>
</evidence>
<dbReference type="InterPro" id="IPR001867">
    <property type="entry name" value="OmpR/PhoB-type_DNA-bd"/>
</dbReference>
<dbReference type="InterPro" id="IPR039420">
    <property type="entry name" value="WalR-like"/>
</dbReference>
<dbReference type="SMART" id="SM00862">
    <property type="entry name" value="Trans_reg_C"/>
    <property type="match status" value="1"/>
</dbReference>
<evidence type="ECO:0000256" key="3">
    <source>
        <dbReference type="ARBA" id="ARBA00023015"/>
    </source>
</evidence>
<dbReference type="Proteomes" id="UP000661691">
    <property type="component" value="Unassembled WGS sequence"/>
</dbReference>
<evidence type="ECO:0000256" key="5">
    <source>
        <dbReference type="ARBA" id="ARBA00023163"/>
    </source>
</evidence>
<dbReference type="SMART" id="SM00448">
    <property type="entry name" value="REC"/>
    <property type="match status" value="1"/>
</dbReference>
<feature type="domain" description="Response regulatory" evidence="8">
    <location>
        <begin position="5"/>
        <end position="118"/>
    </location>
</feature>
<dbReference type="GO" id="GO:0006355">
    <property type="term" value="P:regulation of DNA-templated transcription"/>
    <property type="evidence" value="ECO:0007669"/>
    <property type="project" value="InterPro"/>
</dbReference>